<dbReference type="Proteomes" id="UP000442105">
    <property type="component" value="Unassembled WGS sequence"/>
</dbReference>
<dbReference type="InterPro" id="IPR019734">
    <property type="entry name" value="TPR_rpt"/>
</dbReference>
<keyword evidence="3" id="KW-0812">Transmembrane</keyword>
<evidence type="ECO:0000313" key="4">
    <source>
        <dbReference type="EMBL" id="MQN14155.1"/>
    </source>
</evidence>
<feature type="repeat" description="TPR" evidence="1">
    <location>
        <begin position="112"/>
        <end position="145"/>
    </location>
</feature>
<evidence type="ECO:0000256" key="1">
    <source>
        <dbReference type="PROSITE-ProRule" id="PRU00339"/>
    </source>
</evidence>
<dbReference type="SUPFAM" id="SSF48452">
    <property type="entry name" value="TPR-like"/>
    <property type="match status" value="1"/>
</dbReference>
<dbReference type="PROSITE" id="PS51257">
    <property type="entry name" value="PROKAR_LIPOPROTEIN"/>
    <property type="match status" value="1"/>
</dbReference>
<reference evidence="5" key="1">
    <citation type="submission" date="2019-09" db="EMBL/GenBank/DDBJ databases">
        <title>Distinct polysaccharide growth profiles of human intestinal Prevotella copri isolates.</title>
        <authorList>
            <person name="Fehlner-Peach H."/>
            <person name="Magnabosco C."/>
            <person name="Raghavan V."/>
            <person name="Scher J.U."/>
            <person name="Tett A."/>
            <person name="Cox L.M."/>
            <person name="Gottsegen C."/>
            <person name="Watters A."/>
            <person name="Wiltshire- Gordon J.D."/>
            <person name="Segata N."/>
            <person name="Bonneau R."/>
            <person name="Littman D.R."/>
        </authorList>
    </citation>
    <scope>NUCLEOTIDE SEQUENCE [LARGE SCALE GENOMIC DNA]</scope>
    <source>
        <strain evidence="5">iAQ1179</strain>
    </source>
</reference>
<sequence length="590" mass="67128">MMRRKTTYNFLQIVIITVLFLLVSCGGNRFVDSKMASADSLMDVCQDSAQTALAMLDSLKAQKPDMSKAQQMHYDLIYAKAMNKSFEDFTTDSVMKRVVAYYDKHGSMNERMLAYYLLGCVYRDLQDAPASLENYNKAVELADTTSASCDYALLSRIHGAMGDLYSVGSSPLMTIKETRLAAKYAWLAKDTLAAVAAYRTQASGYYDLGNSDSVLSISLNAHHFCMKNALGSEMYHGLNAIIDVYINRKDYKRAGYYIQMMRQKADQFITPSQVRRGSELLYYNIGRYYCGIGKVDEGIGYFHKILTADHITFTHREAAYGGLHTAYQLKGIPDSISKYAQLFVNANDSSYRHSTVESMYNIQSMYDYQHYQQRALKAQTENQLLWLSMALGIVVLFFVAVVVFLYIRKQMKRRKAVLAGINADYNKVLDEYKRSVADLKMIENNFEQYRQKKEQEIQQMNLALNSFHQVGENENWMTEISLLDNELVNHFHAQANGVNCKISDSEWEKLKSLVEKQQPDFIRFISAPGKGLTDREYLVAILVKLHFIPSELSLLLGVGSQQITNIRSKINSKLFGKGGAKTLDANIWRI</sequence>
<keyword evidence="1" id="KW-0802">TPR repeat</keyword>
<dbReference type="AlphaFoldDB" id="A0AA90UI01"/>
<evidence type="ECO:0000313" key="5">
    <source>
        <dbReference type="Proteomes" id="UP000442105"/>
    </source>
</evidence>
<organism evidence="4 5">
    <name type="scientific">Segatella copri</name>
    <dbReference type="NCBI Taxonomy" id="165179"/>
    <lineage>
        <taxon>Bacteria</taxon>
        <taxon>Pseudomonadati</taxon>
        <taxon>Bacteroidota</taxon>
        <taxon>Bacteroidia</taxon>
        <taxon>Bacteroidales</taxon>
        <taxon>Prevotellaceae</taxon>
        <taxon>Segatella</taxon>
    </lineage>
</organism>
<dbReference type="SMART" id="SM00028">
    <property type="entry name" value="TPR"/>
    <property type="match status" value="2"/>
</dbReference>
<dbReference type="PROSITE" id="PS50005">
    <property type="entry name" value="TPR"/>
    <property type="match status" value="1"/>
</dbReference>
<evidence type="ECO:0000256" key="2">
    <source>
        <dbReference type="SAM" id="Coils"/>
    </source>
</evidence>
<keyword evidence="3" id="KW-1133">Transmembrane helix</keyword>
<dbReference type="InterPro" id="IPR011990">
    <property type="entry name" value="TPR-like_helical_dom_sf"/>
</dbReference>
<accession>A0AA90UI01</accession>
<protein>
    <recommendedName>
        <fullName evidence="6">Tetratricopeptide repeat protein</fullName>
    </recommendedName>
</protein>
<dbReference type="Gene3D" id="1.25.40.10">
    <property type="entry name" value="Tetratricopeptide repeat domain"/>
    <property type="match status" value="1"/>
</dbReference>
<feature type="transmembrane region" description="Helical" evidence="3">
    <location>
        <begin position="384"/>
        <end position="407"/>
    </location>
</feature>
<comment type="caution">
    <text evidence="4">The sequence shown here is derived from an EMBL/GenBank/DDBJ whole genome shotgun (WGS) entry which is preliminary data.</text>
</comment>
<dbReference type="EMBL" id="VZCW01000384">
    <property type="protein sequence ID" value="MQN14155.1"/>
    <property type="molecule type" value="Genomic_DNA"/>
</dbReference>
<name>A0AA90UI01_9BACT</name>
<proteinExistence type="predicted"/>
<keyword evidence="3" id="KW-0472">Membrane</keyword>
<dbReference type="RefSeq" id="WP_153129504.1">
    <property type="nucleotide sequence ID" value="NZ_VZCW01000384.1"/>
</dbReference>
<evidence type="ECO:0008006" key="6">
    <source>
        <dbReference type="Google" id="ProtNLM"/>
    </source>
</evidence>
<feature type="coiled-coil region" evidence="2">
    <location>
        <begin position="432"/>
        <end position="459"/>
    </location>
</feature>
<gene>
    <name evidence="4" type="ORF">F7D95_15450</name>
</gene>
<evidence type="ECO:0000256" key="3">
    <source>
        <dbReference type="SAM" id="Phobius"/>
    </source>
</evidence>
<keyword evidence="2" id="KW-0175">Coiled coil</keyword>